<keyword evidence="9" id="KW-1185">Reference proteome</keyword>
<dbReference type="InterPro" id="IPR035965">
    <property type="entry name" value="PAS-like_dom_sf"/>
</dbReference>
<proteinExistence type="predicted"/>
<dbReference type="PROSITE" id="PS50110">
    <property type="entry name" value="RESPONSE_REGULATORY"/>
    <property type="match status" value="1"/>
</dbReference>
<dbReference type="SUPFAM" id="SSF55874">
    <property type="entry name" value="ATPase domain of HSP90 chaperone/DNA topoisomerase II/histidine kinase"/>
    <property type="match status" value="1"/>
</dbReference>
<dbReference type="InterPro" id="IPR013656">
    <property type="entry name" value="PAS_4"/>
</dbReference>
<sequence length="581" mass="64106">MDSEDQKTGCFRKLAEDQVGSGKIGSDDQSRLIRELRIHQRELELQQEALEAVQEELQEKNRQFSLLFHQAPVPYLLVNRSGMILMANQAAARLLHSQSDAGLTGHSVAEYIQSGDRKRFNHHLDQVQTTGSAQLADLGLHDIGLSGGPENQRWCSIDSRFHDSGQEGWIFMVLREITSQKNLEDDLILAQQEALKANRLKNLFLANTSHELRTALHSIAHLLADSTISPETRDSVIQNTVQSTLRVINDILDFTAIEEGTLATSESNFTLEHIVHQIRSSYAGLCRDKGLTLECRVQAPDKLELSGDLQRILQILTNLVQNALDYTDRGRIDVIADYKPITSFQGEVVFEIRDSGRGLSSDELHTIWLEPFDESSRYKKNTNGLGIGLPLCKRLARLLGGQLYLSSNQGLGTSAFFSIPLYHGDPPAGQPAPSPTQGNRHRKKILVVEDNELNRMVLVHILQQLGYANILGAEDGREALDLLSEHGDTALVLMDISMPRMDGLEATRLIRQGRAGNSDIPIVAISAHTMTGDEETFLSAGMNAHIAKPFTRHDVETVASRFLGAGSGSQPGSGKTPDPEG</sequence>
<dbReference type="PANTHER" id="PTHR45339:SF3">
    <property type="entry name" value="HISTIDINE KINASE"/>
    <property type="match status" value="1"/>
</dbReference>
<dbReference type="Pfam" id="PF00512">
    <property type="entry name" value="HisKA"/>
    <property type="match status" value="1"/>
</dbReference>
<dbReference type="PRINTS" id="PR00344">
    <property type="entry name" value="BCTRLSENSOR"/>
</dbReference>
<evidence type="ECO:0000313" key="9">
    <source>
        <dbReference type="Proteomes" id="UP000029692"/>
    </source>
</evidence>
<dbReference type="InterPro" id="IPR001789">
    <property type="entry name" value="Sig_transdc_resp-reg_receiver"/>
</dbReference>
<dbReference type="EC" id="2.7.13.3" evidence="2"/>
<dbReference type="Pfam" id="PF02518">
    <property type="entry name" value="HATPase_c"/>
    <property type="match status" value="1"/>
</dbReference>
<dbReference type="SMART" id="SM00448">
    <property type="entry name" value="REC"/>
    <property type="match status" value="1"/>
</dbReference>
<accession>A0A098QZG7</accession>
<dbReference type="NCBIfam" id="TIGR00229">
    <property type="entry name" value="sensory_box"/>
    <property type="match status" value="1"/>
</dbReference>
<name>A0A098QZG7_9SPIO</name>
<evidence type="ECO:0000259" key="7">
    <source>
        <dbReference type="PROSITE" id="PS50110"/>
    </source>
</evidence>
<gene>
    <name evidence="8" type="ORF">DC28_08535</name>
</gene>
<dbReference type="InterPro" id="IPR003594">
    <property type="entry name" value="HATPase_dom"/>
</dbReference>
<dbReference type="OrthoDB" id="6192248at2"/>
<dbReference type="Pfam" id="PF08448">
    <property type="entry name" value="PAS_4"/>
    <property type="match status" value="1"/>
</dbReference>
<dbReference type="SUPFAM" id="SSF47384">
    <property type="entry name" value="Homodimeric domain of signal transducing histidine kinase"/>
    <property type="match status" value="1"/>
</dbReference>
<dbReference type="SUPFAM" id="SSF52172">
    <property type="entry name" value="CheY-like"/>
    <property type="match status" value="1"/>
</dbReference>
<feature type="modified residue" description="4-aspartylphosphate" evidence="4">
    <location>
        <position position="495"/>
    </location>
</feature>
<dbReference type="Gene3D" id="3.40.50.2300">
    <property type="match status" value="1"/>
</dbReference>
<dbReference type="RefSeq" id="WP_037547688.1">
    <property type="nucleotide sequence ID" value="NZ_JNUP01000064.1"/>
</dbReference>
<protein>
    <recommendedName>
        <fullName evidence="2">histidine kinase</fullName>
        <ecNumber evidence="2">2.7.13.3</ecNumber>
    </recommendedName>
</protein>
<dbReference type="InterPro" id="IPR004358">
    <property type="entry name" value="Sig_transdc_His_kin-like_C"/>
</dbReference>
<dbReference type="Pfam" id="PF00072">
    <property type="entry name" value="Response_reg"/>
    <property type="match status" value="1"/>
</dbReference>
<dbReference type="SMART" id="SM00388">
    <property type="entry name" value="HisKA"/>
    <property type="match status" value="1"/>
</dbReference>
<dbReference type="CDD" id="cd00130">
    <property type="entry name" value="PAS"/>
    <property type="match status" value="1"/>
</dbReference>
<dbReference type="Proteomes" id="UP000029692">
    <property type="component" value="Unassembled WGS sequence"/>
</dbReference>
<evidence type="ECO:0000256" key="1">
    <source>
        <dbReference type="ARBA" id="ARBA00000085"/>
    </source>
</evidence>
<dbReference type="InterPro" id="IPR036890">
    <property type="entry name" value="HATPase_C_sf"/>
</dbReference>
<dbReference type="SMART" id="SM00387">
    <property type="entry name" value="HATPase_c"/>
    <property type="match status" value="1"/>
</dbReference>
<organism evidence="8 9">
    <name type="scientific">Spirochaeta lutea</name>
    <dbReference type="NCBI Taxonomy" id="1480694"/>
    <lineage>
        <taxon>Bacteria</taxon>
        <taxon>Pseudomonadati</taxon>
        <taxon>Spirochaetota</taxon>
        <taxon>Spirochaetia</taxon>
        <taxon>Spirochaetales</taxon>
        <taxon>Spirochaetaceae</taxon>
        <taxon>Spirochaeta</taxon>
    </lineage>
</organism>
<dbReference type="eggNOG" id="COG0642">
    <property type="taxonomic scope" value="Bacteria"/>
</dbReference>
<evidence type="ECO:0000256" key="2">
    <source>
        <dbReference type="ARBA" id="ARBA00012438"/>
    </source>
</evidence>
<feature type="domain" description="Histidine kinase" evidence="6">
    <location>
        <begin position="207"/>
        <end position="423"/>
    </location>
</feature>
<feature type="coiled-coil region" evidence="5">
    <location>
        <begin position="33"/>
        <end position="70"/>
    </location>
</feature>
<dbReference type="Gene3D" id="3.30.450.20">
    <property type="entry name" value="PAS domain"/>
    <property type="match status" value="1"/>
</dbReference>
<keyword evidence="3 4" id="KW-0597">Phosphoprotein</keyword>
<dbReference type="GO" id="GO:0000155">
    <property type="term" value="F:phosphorelay sensor kinase activity"/>
    <property type="evidence" value="ECO:0007669"/>
    <property type="project" value="InterPro"/>
</dbReference>
<dbReference type="Gene3D" id="3.30.565.10">
    <property type="entry name" value="Histidine kinase-like ATPase, C-terminal domain"/>
    <property type="match status" value="1"/>
</dbReference>
<dbReference type="PROSITE" id="PS50109">
    <property type="entry name" value="HIS_KIN"/>
    <property type="match status" value="1"/>
</dbReference>
<dbReference type="EMBL" id="JNUP01000064">
    <property type="protein sequence ID" value="KGE71862.1"/>
    <property type="molecule type" value="Genomic_DNA"/>
</dbReference>
<reference evidence="8 9" key="1">
    <citation type="submission" date="2014-05" db="EMBL/GenBank/DDBJ databases">
        <title>De novo Genome Sequence of Spirocheata sp.</title>
        <authorList>
            <person name="Shivani Y."/>
            <person name="Subhash Y."/>
            <person name="Tushar L."/>
            <person name="Sasikala C."/>
            <person name="Ramana C.V."/>
        </authorList>
    </citation>
    <scope>NUCLEOTIDE SEQUENCE [LARGE SCALE GENOMIC DNA]</scope>
    <source>
        <strain evidence="8 9">JC230</strain>
    </source>
</reference>
<evidence type="ECO:0000256" key="4">
    <source>
        <dbReference type="PROSITE-ProRule" id="PRU00169"/>
    </source>
</evidence>
<dbReference type="InterPro" id="IPR036097">
    <property type="entry name" value="HisK_dim/P_sf"/>
</dbReference>
<dbReference type="InterPro" id="IPR011006">
    <property type="entry name" value="CheY-like_superfamily"/>
</dbReference>
<dbReference type="PANTHER" id="PTHR45339">
    <property type="entry name" value="HYBRID SIGNAL TRANSDUCTION HISTIDINE KINASE J"/>
    <property type="match status" value="1"/>
</dbReference>
<dbReference type="CDD" id="cd17546">
    <property type="entry name" value="REC_hyHK_CKI1_RcsC-like"/>
    <property type="match status" value="1"/>
</dbReference>
<dbReference type="InterPro" id="IPR000014">
    <property type="entry name" value="PAS"/>
</dbReference>
<dbReference type="SMART" id="SM00091">
    <property type="entry name" value="PAS"/>
    <property type="match status" value="1"/>
</dbReference>
<comment type="catalytic activity">
    <reaction evidence="1">
        <text>ATP + protein L-histidine = ADP + protein N-phospho-L-histidine.</text>
        <dbReference type="EC" id="2.7.13.3"/>
    </reaction>
</comment>
<comment type="caution">
    <text evidence="8">The sequence shown here is derived from an EMBL/GenBank/DDBJ whole genome shotgun (WGS) entry which is preliminary data.</text>
</comment>
<dbReference type="SUPFAM" id="SSF55785">
    <property type="entry name" value="PYP-like sensor domain (PAS domain)"/>
    <property type="match status" value="1"/>
</dbReference>
<evidence type="ECO:0000256" key="5">
    <source>
        <dbReference type="SAM" id="Coils"/>
    </source>
</evidence>
<feature type="domain" description="Response regulatory" evidence="7">
    <location>
        <begin position="444"/>
        <end position="563"/>
    </location>
</feature>
<dbReference type="InterPro" id="IPR005467">
    <property type="entry name" value="His_kinase_dom"/>
</dbReference>
<keyword evidence="5" id="KW-0175">Coiled coil</keyword>
<evidence type="ECO:0000259" key="6">
    <source>
        <dbReference type="PROSITE" id="PS50109"/>
    </source>
</evidence>
<dbReference type="CDD" id="cd00082">
    <property type="entry name" value="HisKA"/>
    <property type="match status" value="1"/>
</dbReference>
<evidence type="ECO:0000313" key="8">
    <source>
        <dbReference type="EMBL" id="KGE71862.1"/>
    </source>
</evidence>
<evidence type="ECO:0000256" key="3">
    <source>
        <dbReference type="ARBA" id="ARBA00022553"/>
    </source>
</evidence>
<dbReference type="Gene3D" id="1.10.287.130">
    <property type="match status" value="1"/>
</dbReference>
<dbReference type="STRING" id="1480694.DC28_08535"/>
<dbReference type="AlphaFoldDB" id="A0A098QZG7"/>
<dbReference type="InterPro" id="IPR003661">
    <property type="entry name" value="HisK_dim/P_dom"/>
</dbReference>